<evidence type="ECO:0000259" key="13">
    <source>
        <dbReference type="PROSITE" id="PS50868"/>
    </source>
</evidence>
<proteinExistence type="predicted"/>
<dbReference type="GO" id="GO:0140999">
    <property type="term" value="F:histone H3K4 trimethyltransferase activity"/>
    <property type="evidence" value="ECO:0007669"/>
    <property type="project" value="UniProtKB-EC"/>
</dbReference>
<evidence type="ECO:0000313" key="14">
    <source>
        <dbReference type="Ensembl" id="ENSPTEP00000004471.1"/>
    </source>
</evidence>
<keyword evidence="3" id="KW-0489">Methyltransferase</keyword>
<accession>A0A8C9GG89</accession>
<comment type="catalytic activity">
    <reaction evidence="8">
        <text>L-lysyl(4)-[histone H3] + 3 S-adenosyl-L-methionine = N(6),N(6),N(6)-trimethyl-L-lysyl(4)-[histone H3] + 3 S-adenosyl-L-homocysteine + 3 H(+)</text>
        <dbReference type="Rhea" id="RHEA:60260"/>
        <dbReference type="Rhea" id="RHEA-COMP:15537"/>
        <dbReference type="Rhea" id="RHEA-COMP:15547"/>
        <dbReference type="ChEBI" id="CHEBI:15378"/>
        <dbReference type="ChEBI" id="CHEBI:29969"/>
        <dbReference type="ChEBI" id="CHEBI:57856"/>
        <dbReference type="ChEBI" id="CHEBI:59789"/>
        <dbReference type="ChEBI" id="CHEBI:61961"/>
        <dbReference type="EC" id="2.1.1.354"/>
    </reaction>
</comment>
<name>A0A8C9GG89_9PRIM</name>
<comment type="subcellular location">
    <subcellularLocation>
        <location evidence="1">Nucleus</location>
    </subcellularLocation>
</comment>
<evidence type="ECO:0000256" key="6">
    <source>
        <dbReference type="ARBA" id="ARBA00022853"/>
    </source>
</evidence>
<keyword evidence="6" id="KW-0156">Chromatin regulator</keyword>
<dbReference type="InterPro" id="IPR001214">
    <property type="entry name" value="SET_dom"/>
</dbReference>
<dbReference type="GO" id="GO:0032259">
    <property type="term" value="P:methylation"/>
    <property type="evidence" value="ECO:0007669"/>
    <property type="project" value="UniProtKB-KW"/>
</dbReference>
<evidence type="ECO:0000256" key="1">
    <source>
        <dbReference type="ARBA" id="ARBA00004123"/>
    </source>
</evidence>
<evidence type="ECO:0000313" key="15">
    <source>
        <dbReference type="Proteomes" id="UP000694416"/>
    </source>
</evidence>
<evidence type="ECO:0000256" key="3">
    <source>
        <dbReference type="ARBA" id="ARBA00022603"/>
    </source>
</evidence>
<organism evidence="14 15">
    <name type="scientific">Piliocolobus tephrosceles</name>
    <name type="common">Ugandan red Colobus</name>
    <dbReference type="NCBI Taxonomy" id="591936"/>
    <lineage>
        <taxon>Eukaryota</taxon>
        <taxon>Metazoa</taxon>
        <taxon>Chordata</taxon>
        <taxon>Craniata</taxon>
        <taxon>Vertebrata</taxon>
        <taxon>Euteleostomi</taxon>
        <taxon>Mammalia</taxon>
        <taxon>Eutheria</taxon>
        <taxon>Euarchontoglires</taxon>
        <taxon>Primates</taxon>
        <taxon>Haplorrhini</taxon>
        <taxon>Catarrhini</taxon>
        <taxon>Cercopithecidae</taxon>
        <taxon>Colobinae</taxon>
        <taxon>Piliocolobus</taxon>
    </lineage>
</organism>
<evidence type="ECO:0000256" key="8">
    <source>
        <dbReference type="ARBA" id="ARBA00047571"/>
    </source>
</evidence>
<evidence type="ECO:0000256" key="5">
    <source>
        <dbReference type="ARBA" id="ARBA00022691"/>
    </source>
</evidence>
<dbReference type="PROSITE" id="PS50868">
    <property type="entry name" value="POST_SET"/>
    <property type="match status" value="1"/>
</dbReference>
<comment type="catalytic activity">
    <reaction evidence="10">
        <text>N(6),N(6)-dimethyl-L-lysyl(4)-[histone H3] + S-adenosyl-L-methionine = N(6),N(6),N(6)-trimethyl-L-lysyl(4)-[histone H3] + S-adenosyl-L-homocysteine + H(+)</text>
        <dbReference type="Rhea" id="RHEA:60272"/>
        <dbReference type="Rhea" id="RHEA-COMP:15537"/>
        <dbReference type="Rhea" id="RHEA-COMP:15540"/>
        <dbReference type="ChEBI" id="CHEBI:15378"/>
        <dbReference type="ChEBI" id="CHEBI:57856"/>
        <dbReference type="ChEBI" id="CHEBI:59789"/>
        <dbReference type="ChEBI" id="CHEBI:61961"/>
        <dbReference type="ChEBI" id="CHEBI:61976"/>
    </reaction>
</comment>
<dbReference type="InterPro" id="IPR003616">
    <property type="entry name" value="Post-SET_dom"/>
</dbReference>
<evidence type="ECO:0000256" key="11">
    <source>
        <dbReference type="SAM" id="MobiDB-lite"/>
    </source>
</evidence>
<dbReference type="InterPro" id="IPR046341">
    <property type="entry name" value="SET_dom_sf"/>
</dbReference>
<dbReference type="EC" id="2.1.1.354" evidence="2"/>
<comment type="catalytic activity">
    <reaction evidence="9">
        <text>N(6)-methyl-L-lysyl(4)-[histone H3] + S-adenosyl-L-methionine = N(6),N(6)-dimethyl-L-lysyl(4)-[histone H3] + S-adenosyl-L-homocysteine + H(+)</text>
        <dbReference type="Rhea" id="RHEA:60268"/>
        <dbReference type="Rhea" id="RHEA-COMP:15540"/>
        <dbReference type="Rhea" id="RHEA-COMP:15543"/>
        <dbReference type="ChEBI" id="CHEBI:15378"/>
        <dbReference type="ChEBI" id="CHEBI:57856"/>
        <dbReference type="ChEBI" id="CHEBI:59789"/>
        <dbReference type="ChEBI" id="CHEBI:61929"/>
        <dbReference type="ChEBI" id="CHEBI:61976"/>
    </reaction>
</comment>
<dbReference type="PROSITE" id="PS50280">
    <property type="entry name" value="SET"/>
    <property type="match status" value="1"/>
</dbReference>
<protein>
    <recommendedName>
        <fullName evidence="2">[histone H3]-lysine(4) N-trimethyltransferase</fullName>
        <ecNumber evidence="2">2.1.1.354</ecNumber>
    </recommendedName>
</protein>
<feature type="region of interest" description="Disordered" evidence="11">
    <location>
        <begin position="1"/>
        <end position="21"/>
    </location>
</feature>
<reference evidence="14" key="2">
    <citation type="submission" date="2025-09" db="UniProtKB">
        <authorList>
            <consortium name="Ensembl"/>
        </authorList>
    </citation>
    <scope>IDENTIFICATION</scope>
</reference>
<dbReference type="PANTHER" id="PTHR45814:SF2">
    <property type="entry name" value="HISTONE-LYSINE N-METHYLTRANSFERASE SETD1"/>
    <property type="match status" value="1"/>
</dbReference>
<evidence type="ECO:0000256" key="4">
    <source>
        <dbReference type="ARBA" id="ARBA00022679"/>
    </source>
</evidence>
<dbReference type="SMART" id="SM00317">
    <property type="entry name" value="SET"/>
    <property type="match status" value="1"/>
</dbReference>
<keyword evidence="5" id="KW-0949">S-adenosyl-L-methionine</keyword>
<evidence type="ECO:0000256" key="2">
    <source>
        <dbReference type="ARBA" id="ARBA00012182"/>
    </source>
</evidence>
<evidence type="ECO:0000256" key="7">
    <source>
        <dbReference type="ARBA" id="ARBA00023242"/>
    </source>
</evidence>
<keyword evidence="15" id="KW-1185">Reference proteome</keyword>
<dbReference type="AlphaFoldDB" id="A0A8C9GG89"/>
<keyword evidence="7" id="KW-0539">Nucleus</keyword>
<feature type="domain" description="SET" evidence="12">
    <location>
        <begin position="632"/>
        <end position="749"/>
    </location>
</feature>
<dbReference type="SUPFAM" id="SSF82199">
    <property type="entry name" value="SET domain"/>
    <property type="match status" value="1"/>
</dbReference>
<evidence type="ECO:0000256" key="10">
    <source>
        <dbReference type="ARBA" id="ARBA00049129"/>
    </source>
</evidence>
<dbReference type="Proteomes" id="UP000694416">
    <property type="component" value="Unplaced"/>
</dbReference>
<dbReference type="GO" id="GO:0048188">
    <property type="term" value="C:Set1C/COMPASS complex"/>
    <property type="evidence" value="ECO:0007669"/>
    <property type="project" value="TreeGrafter"/>
</dbReference>
<feature type="domain" description="Post-SET" evidence="13">
    <location>
        <begin position="757"/>
        <end position="773"/>
    </location>
</feature>
<keyword evidence="4" id="KW-0808">Transferase</keyword>
<dbReference type="Pfam" id="PF00856">
    <property type="entry name" value="SET"/>
    <property type="match status" value="1"/>
</dbReference>
<dbReference type="Ensembl" id="ENSPTET00000006952.1">
    <property type="protein sequence ID" value="ENSPTEP00000004471.1"/>
    <property type="gene ID" value="ENSPTEG00000005233.1"/>
</dbReference>
<dbReference type="InterPro" id="IPR044570">
    <property type="entry name" value="Set1-like"/>
</dbReference>
<reference evidence="14" key="1">
    <citation type="submission" date="2025-08" db="UniProtKB">
        <authorList>
            <consortium name="Ensembl"/>
        </authorList>
    </citation>
    <scope>IDENTIFICATION</scope>
</reference>
<evidence type="ECO:0000256" key="9">
    <source>
        <dbReference type="ARBA" id="ARBA00047583"/>
    </source>
</evidence>
<dbReference type="PANTHER" id="PTHR45814">
    <property type="entry name" value="HISTONE-LYSINE N-METHYLTRANSFERASE SETD1"/>
    <property type="match status" value="1"/>
</dbReference>
<evidence type="ECO:0000259" key="12">
    <source>
        <dbReference type="PROSITE" id="PS50280"/>
    </source>
</evidence>
<dbReference type="Gene3D" id="2.170.270.10">
    <property type="entry name" value="SET domain"/>
    <property type="match status" value="1"/>
</dbReference>
<dbReference type="CDD" id="cd10518">
    <property type="entry name" value="SET_SETD1-like"/>
    <property type="match status" value="1"/>
</dbReference>
<sequence>MNENMNEKKKENTNENKQENKNDANINIQKIIDNKNIDSLSKCYFILKHFLYIGNHKTVMNENYFFSSQSGKTCFSKYLNKNEQIYNLYLSNMVSINKELLLKQKITNKKKEKKKILPSPPLMKADIALNCISTNNKNVLLSDKENINNNETNLYNKDICVNSIYYDSLSDNDKLFTKPYNFNKMYLYNYENGEERTKGTVTNEEVVKHSAVKGINIYFEQNGLYKKVNVKQLQPISSYNIPNKEEKQKDKKKKIYNNNIVKLCNKKEQIFKDINNSIYYSNIINKREYFLNVIINKYNDILIKKINEKYFFNYKYNKKYNNINYNSTFLNSDMLNDHYNKNCIIKIGCHNILSIGDVLKYEGEKFAYPCGFINMRSFFNLPTAHLFHIYKNVNIYNQDLKKSILQKICLQVRALYICSITIKKNNIFFSIILFPLIKIDLFSKEHAKLFILAEDYDINKLYKKFMSYFTYKNTIPFINDEYKQFIQSSYDHLHKHLDNYIFKSYEYNKFINVHNFFGLTLPCVVYQIKYKLFKFMWKNIITKISDYILRDEQSEQRQCNEHSQKHTTGQITYGNNLLCRFSNEDMSIYKEDEQGKVKAEENSINTRKTVKHKYNINSTMSYRHLLNISKNSRLYVKKSNIHGYGLYTRELINEGEPVIEYIGEYIRNIISDKREKYYDKIESSCYMFRLNENIIIDATKWGNSSRFINHSCMPNCFCKIVSCDQGLKHIVIFAKRDIVANEEITYDYQFGVESEGKKLVCLCGSSTCLGRMN</sequence>